<protein>
    <submittedName>
        <fullName evidence="1">Uncharacterized protein</fullName>
    </submittedName>
</protein>
<dbReference type="AlphaFoldDB" id="A0AAV4CZY5"/>
<name>A0AAV4CZY5_9GAST</name>
<keyword evidence="2" id="KW-1185">Reference proteome</keyword>
<dbReference type="EMBL" id="BLXT01007237">
    <property type="protein sequence ID" value="GFO37435.1"/>
    <property type="molecule type" value="Genomic_DNA"/>
</dbReference>
<gene>
    <name evidence="1" type="ORF">PoB_006394000</name>
</gene>
<reference evidence="1 2" key="1">
    <citation type="journal article" date="2021" name="Elife">
        <title>Chloroplast acquisition without the gene transfer in kleptoplastic sea slugs, Plakobranchus ocellatus.</title>
        <authorList>
            <person name="Maeda T."/>
            <person name="Takahashi S."/>
            <person name="Yoshida T."/>
            <person name="Shimamura S."/>
            <person name="Takaki Y."/>
            <person name="Nagai Y."/>
            <person name="Toyoda A."/>
            <person name="Suzuki Y."/>
            <person name="Arimoto A."/>
            <person name="Ishii H."/>
            <person name="Satoh N."/>
            <person name="Nishiyama T."/>
            <person name="Hasebe M."/>
            <person name="Maruyama T."/>
            <person name="Minagawa J."/>
            <person name="Obokata J."/>
            <person name="Shigenobu S."/>
        </authorList>
    </citation>
    <scope>NUCLEOTIDE SEQUENCE [LARGE SCALE GENOMIC DNA]</scope>
</reference>
<proteinExistence type="predicted"/>
<evidence type="ECO:0000313" key="1">
    <source>
        <dbReference type="EMBL" id="GFO37435.1"/>
    </source>
</evidence>
<organism evidence="1 2">
    <name type="scientific">Plakobranchus ocellatus</name>
    <dbReference type="NCBI Taxonomy" id="259542"/>
    <lineage>
        <taxon>Eukaryota</taxon>
        <taxon>Metazoa</taxon>
        <taxon>Spiralia</taxon>
        <taxon>Lophotrochozoa</taxon>
        <taxon>Mollusca</taxon>
        <taxon>Gastropoda</taxon>
        <taxon>Heterobranchia</taxon>
        <taxon>Euthyneura</taxon>
        <taxon>Panpulmonata</taxon>
        <taxon>Sacoglossa</taxon>
        <taxon>Placobranchoidea</taxon>
        <taxon>Plakobranchidae</taxon>
        <taxon>Plakobranchus</taxon>
    </lineage>
</organism>
<accession>A0AAV4CZY5</accession>
<sequence length="96" mass="11043">MNWRSWQGVPPQRLYEIDNTGGVSHRVDSFTTYMTTPVSRTLRYEADVVRQARGDGEFGNHQEEQSPVLLVKKKDGSNHICIKYRCLVEQADCVRS</sequence>
<dbReference type="Proteomes" id="UP000735302">
    <property type="component" value="Unassembled WGS sequence"/>
</dbReference>
<comment type="caution">
    <text evidence="1">The sequence shown here is derived from an EMBL/GenBank/DDBJ whole genome shotgun (WGS) entry which is preliminary data.</text>
</comment>
<evidence type="ECO:0000313" key="2">
    <source>
        <dbReference type="Proteomes" id="UP000735302"/>
    </source>
</evidence>